<evidence type="ECO:0000313" key="1">
    <source>
        <dbReference type="EMBL" id="PFX24704.1"/>
    </source>
</evidence>
<evidence type="ECO:0000313" key="2">
    <source>
        <dbReference type="Proteomes" id="UP000225706"/>
    </source>
</evidence>
<dbReference type="OrthoDB" id="5987191at2759"/>
<dbReference type="Proteomes" id="UP000225706">
    <property type="component" value="Unassembled WGS sequence"/>
</dbReference>
<proteinExistence type="predicted"/>
<dbReference type="AlphaFoldDB" id="A0A2B4S1Y7"/>
<keyword evidence="2" id="KW-1185">Reference proteome</keyword>
<comment type="caution">
    <text evidence="1">The sequence shown here is derived from an EMBL/GenBank/DDBJ whole genome shotgun (WGS) entry which is preliminary data.</text>
</comment>
<sequence>MDVPAPLMRLYRKYTKQNRNVGRNSKRPDTFYCYIGQSLPGHNGIFFNLNSSQVRTNKTIKSAEILVTVELHIGSIPTPLWSGHLVLFDHSDHKPVYSVKIQEGGVKSILFPARSLMKRWISSPHLNHGVYIRLQGDQAMNEASLRVIFNATSAGKDGRPLLMVRTLSKPMKEDTSFPRKR</sequence>
<dbReference type="STRING" id="50429.A0A2B4S1Y7"/>
<accession>A0A2B4S1Y7</accession>
<organism evidence="1 2">
    <name type="scientific">Stylophora pistillata</name>
    <name type="common">Smooth cauliflower coral</name>
    <dbReference type="NCBI Taxonomy" id="50429"/>
    <lineage>
        <taxon>Eukaryota</taxon>
        <taxon>Metazoa</taxon>
        <taxon>Cnidaria</taxon>
        <taxon>Anthozoa</taxon>
        <taxon>Hexacorallia</taxon>
        <taxon>Scleractinia</taxon>
        <taxon>Astrocoeniina</taxon>
        <taxon>Pocilloporidae</taxon>
        <taxon>Stylophora</taxon>
    </lineage>
</organism>
<dbReference type="EMBL" id="LSMT01000169">
    <property type="protein sequence ID" value="PFX24704.1"/>
    <property type="molecule type" value="Genomic_DNA"/>
</dbReference>
<reference evidence="2" key="1">
    <citation type="journal article" date="2017" name="bioRxiv">
        <title>Comparative analysis of the genomes of Stylophora pistillata and Acropora digitifera provides evidence for extensive differences between species of corals.</title>
        <authorList>
            <person name="Voolstra C.R."/>
            <person name="Li Y."/>
            <person name="Liew Y.J."/>
            <person name="Baumgarten S."/>
            <person name="Zoccola D."/>
            <person name="Flot J.-F."/>
            <person name="Tambutte S."/>
            <person name="Allemand D."/>
            <person name="Aranda M."/>
        </authorList>
    </citation>
    <scope>NUCLEOTIDE SEQUENCE [LARGE SCALE GENOMIC DNA]</scope>
</reference>
<protein>
    <submittedName>
        <fullName evidence="1">Uncharacterized protein</fullName>
    </submittedName>
</protein>
<gene>
    <name evidence="1" type="ORF">AWC38_SpisGene10708</name>
</gene>
<name>A0A2B4S1Y7_STYPI</name>